<evidence type="ECO:0000313" key="4">
    <source>
        <dbReference type="WBParaSite" id="ALUE_0002331101-mRNA-1"/>
    </source>
</evidence>
<dbReference type="GO" id="GO:0000062">
    <property type="term" value="F:fatty-acyl-CoA binding"/>
    <property type="evidence" value="ECO:0007669"/>
    <property type="project" value="TreeGrafter"/>
</dbReference>
<accession>A0A0M3IX33</accession>
<keyword evidence="1" id="KW-0285">Flavoprotein</keyword>
<protein>
    <submittedName>
        <fullName evidence="4">Acyl-CoA_dh_1 domain-containing protein</fullName>
    </submittedName>
</protein>
<dbReference type="Pfam" id="PF00441">
    <property type="entry name" value="Acyl-CoA_dh_1"/>
    <property type="match status" value="1"/>
</dbReference>
<dbReference type="InterPro" id="IPR009075">
    <property type="entry name" value="AcylCo_DH/oxidase_C"/>
</dbReference>
<evidence type="ECO:0000313" key="3">
    <source>
        <dbReference type="Proteomes" id="UP000036681"/>
    </source>
</evidence>
<evidence type="ECO:0000256" key="1">
    <source>
        <dbReference type="ARBA" id="ARBA00022630"/>
    </source>
</evidence>
<sequence length="172" mass="19608">MNILNNGRFGIPAACTGSMKWCIKKTVDHITERTQFGKKLKDFGNVQEQLVDMITRHYATESILYMLASNMDKGVQDYQLEAAIGKVMASENAWRVCDAAIQLHGGMGYMKECGLERVLRDLRIFRIFEGANDVLRLFIALTGLQVDLSLHFFFEFFVKNSYPIANILIIFI</sequence>
<dbReference type="PANTHER" id="PTHR43884:SF11">
    <property type="entry name" value="VERY LONG-CHAIN SPECIFIC ACYL-COA DEHYDROGENASE, MITOCHONDRIAL"/>
    <property type="match status" value="1"/>
</dbReference>
<dbReference type="PANTHER" id="PTHR43884">
    <property type="entry name" value="ACYL-COA DEHYDROGENASE"/>
    <property type="match status" value="1"/>
</dbReference>
<dbReference type="GO" id="GO:0017099">
    <property type="term" value="F:very-long-chain fatty acyl-CoA dehydrogenase activity"/>
    <property type="evidence" value="ECO:0007669"/>
    <property type="project" value="TreeGrafter"/>
</dbReference>
<feature type="domain" description="Acyl-CoA dehydrogenase/oxidase C-terminal" evidence="2">
    <location>
        <begin position="1"/>
        <end position="140"/>
    </location>
</feature>
<name>A0A0M3IX33_ASCLU</name>
<dbReference type="PROSITE" id="PS00073">
    <property type="entry name" value="ACYL_COA_DH_2"/>
    <property type="match status" value="1"/>
</dbReference>
<reference evidence="4" key="1">
    <citation type="submission" date="2017-02" db="UniProtKB">
        <authorList>
            <consortium name="WormBaseParasite"/>
        </authorList>
    </citation>
    <scope>IDENTIFICATION</scope>
</reference>
<evidence type="ECO:0000259" key="2">
    <source>
        <dbReference type="Pfam" id="PF00441"/>
    </source>
</evidence>
<dbReference type="Proteomes" id="UP000036681">
    <property type="component" value="Unplaced"/>
</dbReference>
<dbReference type="Gene3D" id="1.20.140.10">
    <property type="entry name" value="Butyryl-CoA Dehydrogenase, subunit A, domain 3"/>
    <property type="match status" value="1"/>
</dbReference>
<organism evidence="3 4">
    <name type="scientific">Ascaris lumbricoides</name>
    <name type="common">Giant roundworm</name>
    <dbReference type="NCBI Taxonomy" id="6252"/>
    <lineage>
        <taxon>Eukaryota</taxon>
        <taxon>Metazoa</taxon>
        <taxon>Ecdysozoa</taxon>
        <taxon>Nematoda</taxon>
        <taxon>Chromadorea</taxon>
        <taxon>Rhabditida</taxon>
        <taxon>Spirurina</taxon>
        <taxon>Ascaridomorpha</taxon>
        <taxon>Ascaridoidea</taxon>
        <taxon>Ascarididae</taxon>
        <taxon>Ascaris</taxon>
    </lineage>
</organism>
<dbReference type="FunFam" id="1.20.140.10:FF:000008">
    <property type="entry name" value="acyl-CoA dehydrogenase family member 9, mitochondrial"/>
    <property type="match status" value="1"/>
</dbReference>
<dbReference type="AlphaFoldDB" id="A0A0M3IX33"/>
<dbReference type="InterPro" id="IPR006089">
    <property type="entry name" value="Acyl-CoA_DH_CS"/>
</dbReference>
<dbReference type="SUPFAM" id="SSF47203">
    <property type="entry name" value="Acyl-CoA dehydrogenase C-terminal domain-like"/>
    <property type="match status" value="1"/>
</dbReference>
<dbReference type="InterPro" id="IPR036250">
    <property type="entry name" value="AcylCo_DH-like_C"/>
</dbReference>
<keyword evidence="3" id="KW-1185">Reference proteome</keyword>
<dbReference type="WBParaSite" id="ALUE_0002331101-mRNA-1">
    <property type="protein sequence ID" value="ALUE_0002331101-mRNA-1"/>
    <property type="gene ID" value="ALUE_0002331101"/>
</dbReference>
<proteinExistence type="predicted"/>